<name>A0A396I1U4_MEDTR</name>
<evidence type="ECO:0000259" key="1">
    <source>
        <dbReference type="PROSITE" id="PS51186"/>
    </source>
</evidence>
<dbReference type="OrthoDB" id="1912023at2759"/>
<proteinExistence type="predicted"/>
<organism evidence="2">
    <name type="scientific">Medicago truncatula</name>
    <name type="common">Barrel medic</name>
    <name type="synonym">Medicago tribuloides</name>
    <dbReference type="NCBI Taxonomy" id="3880"/>
    <lineage>
        <taxon>Eukaryota</taxon>
        <taxon>Viridiplantae</taxon>
        <taxon>Streptophyta</taxon>
        <taxon>Embryophyta</taxon>
        <taxon>Tracheophyta</taxon>
        <taxon>Spermatophyta</taxon>
        <taxon>Magnoliopsida</taxon>
        <taxon>eudicotyledons</taxon>
        <taxon>Gunneridae</taxon>
        <taxon>Pentapetalae</taxon>
        <taxon>rosids</taxon>
        <taxon>fabids</taxon>
        <taxon>Fabales</taxon>
        <taxon>Fabaceae</taxon>
        <taxon>Papilionoideae</taxon>
        <taxon>50 kb inversion clade</taxon>
        <taxon>NPAAA clade</taxon>
        <taxon>Hologalegina</taxon>
        <taxon>IRL clade</taxon>
        <taxon>Trifolieae</taxon>
        <taxon>Medicago</taxon>
    </lineage>
</organism>
<dbReference type="PANTHER" id="PTHR42919">
    <property type="entry name" value="N-ALPHA-ACETYLTRANSFERASE"/>
    <property type="match status" value="1"/>
</dbReference>
<dbReference type="GO" id="GO:0016747">
    <property type="term" value="F:acyltransferase activity, transferring groups other than amino-acyl groups"/>
    <property type="evidence" value="ECO:0007669"/>
    <property type="project" value="InterPro"/>
</dbReference>
<dbReference type="Pfam" id="PF00583">
    <property type="entry name" value="Acetyltransf_1"/>
    <property type="match status" value="1"/>
</dbReference>
<feature type="domain" description="N-acetyltransferase" evidence="1">
    <location>
        <begin position="106"/>
        <end position="276"/>
    </location>
</feature>
<dbReference type="PANTHER" id="PTHR42919:SF20">
    <property type="entry name" value="GCN5-RELATED N-ACETYLTRANSFERASE 10, CHLOROPLASTIC"/>
    <property type="match status" value="1"/>
</dbReference>
<dbReference type="InterPro" id="IPR051556">
    <property type="entry name" value="N-term/lysine_N-AcTrnsfr"/>
</dbReference>
<dbReference type="Gramene" id="rna21635">
    <property type="protein sequence ID" value="RHN59586.1"/>
    <property type="gene ID" value="gene21635"/>
</dbReference>
<accession>A0A396I1U4</accession>
<dbReference type="InterPro" id="IPR000182">
    <property type="entry name" value="GNAT_dom"/>
</dbReference>
<dbReference type="InterPro" id="IPR016181">
    <property type="entry name" value="Acyl_CoA_acyltransferase"/>
</dbReference>
<dbReference type="SUPFAM" id="SSF55729">
    <property type="entry name" value="Acyl-CoA N-acyltransferases (Nat)"/>
    <property type="match status" value="1"/>
</dbReference>
<dbReference type="AlphaFoldDB" id="A0A396I1U4"/>
<evidence type="ECO:0000313" key="2">
    <source>
        <dbReference type="EMBL" id="RHN59586.1"/>
    </source>
</evidence>
<dbReference type="EMBL" id="PSQE01000004">
    <property type="protein sequence ID" value="RHN59586.1"/>
    <property type="molecule type" value="Genomic_DNA"/>
</dbReference>
<comment type="caution">
    <text evidence="2">The sequence shown here is derived from an EMBL/GenBank/DDBJ whole genome shotgun (WGS) entry which is preliminary data.</text>
</comment>
<gene>
    <name evidence="2" type="ORF">MtrunA17_Chr4g0014921</name>
</gene>
<dbReference type="Proteomes" id="UP000265566">
    <property type="component" value="Chromosome 4"/>
</dbReference>
<reference evidence="2" key="1">
    <citation type="journal article" date="2018" name="Nat. Plants">
        <title>Whole-genome landscape of Medicago truncatula symbiotic genes.</title>
        <authorList>
            <person name="Pecrix Y."/>
            <person name="Gamas P."/>
            <person name="Carrere S."/>
        </authorList>
    </citation>
    <scope>NUCLEOTIDE SEQUENCE</scope>
    <source>
        <tissue evidence="2">Leaves</tissue>
    </source>
</reference>
<dbReference type="Gene3D" id="3.40.630.30">
    <property type="match status" value="1"/>
</dbReference>
<sequence length="284" mass="32749">MAHLFSSNPHISHKHVICSNFRYYDVITTPKNACYRVRRKRKTWSVSKIQCCSSNSTSSSEQLYFADQKVKLEIENSSENMKQNLDFLVCEYGWRIRRLIENADEIKMAALVQAEAFHDPVALFNDLFFQFFKAEVLSGLLYKLKYSPPDRYACLVAENDQDSPKELVGVIDVTVMRDQDVLEHLPADAQEYLYISGIAVSNAFRRRKIATAMLKACDIISNLWGNEFLVLRAYEEDLGARTLYTNAGYQLVSKDPPWTSNWVGRKCRVLMIKRISLLPNSVEY</sequence>
<dbReference type="CDD" id="cd04301">
    <property type="entry name" value="NAT_SF"/>
    <property type="match status" value="1"/>
</dbReference>
<dbReference type="PROSITE" id="PS51186">
    <property type="entry name" value="GNAT"/>
    <property type="match status" value="1"/>
</dbReference>
<protein>
    <submittedName>
        <fullName evidence="2">Putative transcription regulator GNAT family</fullName>
    </submittedName>
</protein>